<feature type="domain" description="JmjC" evidence="1">
    <location>
        <begin position="1"/>
        <end position="111"/>
    </location>
</feature>
<dbReference type="Proteomes" id="UP000762676">
    <property type="component" value="Unassembled WGS sequence"/>
</dbReference>
<evidence type="ECO:0000259" key="1">
    <source>
        <dbReference type="PROSITE" id="PS51184"/>
    </source>
</evidence>
<dbReference type="InterPro" id="IPR003347">
    <property type="entry name" value="JmjC_dom"/>
</dbReference>
<comment type="caution">
    <text evidence="2">The sequence shown here is derived from an EMBL/GenBank/DDBJ whole genome shotgun (WGS) entry which is preliminary data.</text>
</comment>
<keyword evidence="3" id="KW-1185">Reference proteome</keyword>
<proteinExistence type="predicted"/>
<dbReference type="AlphaFoldDB" id="A0AAV4GU33"/>
<dbReference type="PANTHER" id="PTHR12480:SF22">
    <property type="entry name" value="JMJC DOMAIN-CONTAINING PROTEIN"/>
    <property type="match status" value="1"/>
</dbReference>
<dbReference type="PROSITE" id="PS51184">
    <property type="entry name" value="JMJC"/>
    <property type="match status" value="1"/>
</dbReference>
<sequence>MKLYHKKRDEFVLFFRWTFFEADHLALLYPKYVQSLDPVFSVNIAKPDLKSFPLLALTKPKQCILQPGELLFVPAGSPHYVENLTASLAISSNYVDATNYHKVCEELRISGLMDPRAKQLLDQFESLDFKKKTRLDSL</sequence>
<reference evidence="2 3" key="1">
    <citation type="journal article" date="2021" name="Elife">
        <title>Chloroplast acquisition without the gene transfer in kleptoplastic sea slugs, Plakobranchus ocellatus.</title>
        <authorList>
            <person name="Maeda T."/>
            <person name="Takahashi S."/>
            <person name="Yoshida T."/>
            <person name="Shimamura S."/>
            <person name="Takaki Y."/>
            <person name="Nagai Y."/>
            <person name="Toyoda A."/>
            <person name="Suzuki Y."/>
            <person name="Arimoto A."/>
            <person name="Ishii H."/>
            <person name="Satoh N."/>
            <person name="Nishiyama T."/>
            <person name="Hasebe M."/>
            <person name="Maruyama T."/>
            <person name="Minagawa J."/>
            <person name="Obokata J."/>
            <person name="Shigenobu S."/>
        </authorList>
    </citation>
    <scope>NUCLEOTIDE SEQUENCE [LARGE SCALE GENOMIC DNA]</scope>
</reference>
<dbReference type="GO" id="GO:0005737">
    <property type="term" value="C:cytoplasm"/>
    <property type="evidence" value="ECO:0007669"/>
    <property type="project" value="TreeGrafter"/>
</dbReference>
<gene>
    <name evidence="2" type="ORF">ElyMa_006087300</name>
</gene>
<organism evidence="2 3">
    <name type="scientific">Elysia marginata</name>
    <dbReference type="NCBI Taxonomy" id="1093978"/>
    <lineage>
        <taxon>Eukaryota</taxon>
        <taxon>Metazoa</taxon>
        <taxon>Spiralia</taxon>
        <taxon>Lophotrochozoa</taxon>
        <taxon>Mollusca</taxon>
        <taxon>Gastropoda</taxon>
        <taxon>Heterobranchia</taxon>
        <taxon>Euthyneura</taxon>
        <taxon>Panpulmonata</taxon>
        <taxon>Sacoglossa</taxon>
        <taxon>Placobranchoidea</taxon>
        <taxon>Plakobranchidae</taxon>
        <taxon>Elysia</taxon>
    </lineage>
</organism>
<name>A0AAV4GU33_9GAST</name>
<protein>
    <submittedName>
        <fullName evidence="2">Lysine-specific demethylase 8</fullName>
    </submittedName>
</protein>
<dbReference type="InterPro" id="IPR050910">
    <property type="entry name" value="JMJD6_ArgDemeth/LysHydrox"/>
</dbReference>
<dbReference type="GO" id="GO:0005634">
    <property type="term" value="C:nucleus"/>
    <property type="evidence" value="ECO:0007669"/>
    <property type="project" value="TreeGrafter"/>
</dbReference>
<accession>A0AAV4GU33</accession>
<dbReference type="GO" id="GO:0033749">
    <property type="term" value="F:histone H4R3 demethylase activity"/>
    <property type="evidence" value="ECO:0007669"/>
    <property type="project" value="TreeGrafter"/>
</dbReference>
<dbReference type="SUPFAM" id="SSF51197">
    <property type="entry name" value="Clavaminate synthase-like"/>
    <property type="match status" value="1"/>
</dbReference>
<dbReference type="InterPro" id="IPR041667">
    <property type="entry name" value="Cupin_8"/>
</dbReference>
<dbReference type="Gene3D" id="2.60.120.650">
    <property type="entry name" value="Cupin"/>
    <property type="match status" value="1"/>
</dbReference>
<dbReference type="Pfam" id="PF13621">
    <property type="entry name" value="Cupin_8"/>
    <property type="match status" value="1"/>
</dbReference>
<evidence type="ECO:0000313" key="2">
    <source>
        <dbReference type="EMBL" id="GFR87860.1"/>
    </source>
</evidence>
<evidence type="ECO:0000313" key="3">
    <source>
        <dbReference type="Proteomes" id="UP000762676"/>
    </source>
</evidence>
<dbReference type="EMBL" id="BMAT01012198">
    <property type="protein sequence ID" value="GFR87860.1"/>
    <property type="molecule type" value="Genomic_DNA"/>
</dbReference>
<dbReference type="GO" id="GO:0106140">
    <property type="term" value="F:P-TEFb complex binding"/>
    <property type="evidence" value="ECO:0007669"/>
    <property type="project" value="TreeGrafter"/>
</dbReference>
<dbReference type="PANTHER" id="PTHR12480">
    <property type="entry name" value="ARGININE DEMETHYLASE AND LYSYL-HYDROXYLASE JMJD"/>
    <property type="match status" value="1"/>
</dbReference>